<dbReference type="EMBL" id="JBAHYK010000424">
    <property type="protein sequence ID" value="KAL0574163.1"/>
    <property type="molecule type" value="Genomic_DNA"/>
</dbReference>
<organism evidence="2 3">
    <name type="scientific">Marasmius crinis-equi</name>
    <dbReference type="NCBI Taxonomy" id="585013"/>
    <lineage>
        <taxon>Eukaryota</taxon>
        <taxon>Fungi</taxon>
        <taxon>Dikarya</taxon>
        <taxon>Basidiomycota</taxon>
        <taxon>Agaricomycotina</taxon>
        <taxon>Agaricomycetes</taxon>
        <taxon>Agaricomycetidae</taxon>
        <taxon>Agaricales</taxon>
        <taxon>Marasmiineae</taxon>
        <taxon>Marasmiaceae</taxon>
        <taxon>Marasmius</taxon>
    </lineage>
</organism>
<name>A0ABR3FG44_9AGAR</name>
<evidence type="ECO:0000313" key="3">
    <source>
        <dbReference type="Proteomes" id="UP001465976"/>
    </source>
</evidence>
<sequence length="172" mass="19658">MLIWATAYSSIIVTLNILTTFLMAWRIWTTHATSSKYLMTPSRLAPILKILLESAILQSIAEILLLVFYVRRMNAMFILLDAITPLIAITFNTLTIRIKLHHFKEEHESNGGGFNPPTIGSLPMHRLRIDTDTDTPHIWDQNNPTAPLSPSTIATQEMEVRSRHTYPKVYRT</sequence>
<feature type="transmembrane region" description="Helical" evidence="1">
    <location>
        <begin position="6"/>
        <end position="29"/>
    </location>
</feature>
<dbReference type="Proteomes" id="UP001465976">
    <property type="component" value="Unassembled WGS sequence"/>
</dbReference>
<keyword evidence="1" id="KW-1133">Transmembrane helix</keyword>
<evidence type="ECO:0000256" key="1">
    <source>
        <dbReference type="SAM" id="Phobius"/>
    </source>
</evidence>
<reference evidence="2 3" key="1">
    <citation type="submission" date="2024-02" db="EMBL/GenBank/DDBJ databases">
        <title>A draft genome for the cacao thread blight pathogen Marasmius crinis-equi.</title>
        <authorList>
            <person name="Cohen S.P."/>
            <person name="Baruah I.K."/>
            <person name="Amoako-Attah I."/>
            <person name="Bukari Y."/>
            <person name="Meinhardt L.W."/>
            <person name="Bailey B.A."/>
        </authorList>
    </citation>
    <scope>NUCLEOTIDE SEQUENCE [LARGE SCALE GENOMIC DNA]</scope>
    <source>
        <strain evidence="2 3">GH-76</strain>
    </source>
</reference>
<feature type="transmembrane region" description="Helical" evidence="1">
    <location>
        <begin position="75"/>
        <end position="94"/>
    </location>
</feature>
<evidence type="ECO:0000313" key="2">
    <source>
        <dbReference type="EMBL" id="KAL0574163.1"/>
    </source>
</evidence>
<feature type="transmembrane region" description="Helical" evidence="1">
    <location>
        <begin position="50"/>
        <end position="69"/>
    </location>
</feature>
<proteinExistence type="predicted"/>
<keyword evidence="3" id="KW-1185">Reference proteome</keyword>
<comment type="caution">
    <text evidence="2">The sequence shown here is derived from an EMBL/GenBank/DDBJ whole genome shotgun (WGS) entry which is preliminary data.</text>
</comment>
<keyword evidence="1" id="KW-0472">Membrane</keyword>
<gene>
    <name evidence="2" type="ORF">V5O48_007791</name>
</gene>
<protein>
    <submittedName>
        <fullName evidence="2">Uncharacterized protein</fullName>
    </submittedName>
</protein>
<accession>A0ABR3FG44</accession>
<keyword evidence="1" id="KW-0812">Transmembrane</keyword>